<organism evidence="1 2">
    <name type="scientific">Aquipseudomonas alcaligenes</name>
    <name type="common">Pseudomonas alcaligenes</name>
    <dbReference type="NCBI Taxonomy" id="43263"/>
    <lineage>
        <taxon>Bacteria</taxon>
        <taxon>Pseudomonadati</taxon>
        <taxon>Pseudomonadota</taxon>
        <taxon>Gammaproteobacteria</taxon>
        <taxon>Pseudomonadales</taxon>
        <taxon>Pseudomonadaceae</taxon>
        <taxon>Aquipseudomonas</taxon>
    </lineage>
</organism>
<protein>
    <submittedName>
        <fullName evidence="1">Uncharacterized protein</fullName>
    </submittedName>
</protein>
<dbReference type="RefSeq" id="WP_187805759.1">
    <property type="nucleotide sequence ID" value="NZ_LZEU01000001.1"/>
</dbReference>
<comment type="caution">
    <text evidence="1">The sequence shown here is derived from an EMBL/GenBank/DDBJ whole genome shotgun (WGS) entry which is preliminary data.</text>
</comment>
<gene>
    <name evidence="1" type="ORF">A9179_10345</name>
</gene>
<accession>A0ABR7RZB9</accession>
<evidence type="ECO:0000313" key="2">
    <source>
        <dbReference type="Proteomes" id="UP000744555"/>
    </source>
</evidence>
<keyword evidence="2" id="KW-1185">Reference proteome</keyword>
<proteinExistence type="predicted"/>
<sequence length="246" mass="28395">MKNPVLHKPYLLLELAPDRRKRKRQLGRIVTDVPLRSEGRSTDHTEIYSIIWMLRTDCPKQMQPIKVVHSDRPDIQLQCANLTIGIEITEAVSSNNASMDRLRETEPHLWRTPGDDIAIFFPRRAGVGEDKLTAKAQRQLIRDNQPGEPWCGNGAESWAEAMAYFVSQKLKKADGYVRFDKNWLLIYDNWNEPGRRVELADAALDRIFQTEGVFNTFDRVMIQDGHSLASFCSSGIRRQRRPRHGR</sequence>
<dbReference type="EMBL" id="LZEU01000001">
    <property type="protein sequence ID" value="MBC9250675.1"/>
    <property type="molecule type" value="Genomic_DNA"/>
</dbReference>
<name>A0ABR7RZB9_AQUAC</name>
<reference evidence="1 2" key="1">
    <citation type="submission" date="2016-06" db="EMBL/GenBank/DDBJ databases">
        <authorList>
            <person name="Ramos C."/>
            <person name="Pintado A."/>
            <person name="Crespo-Gomez J.I."/>
        </authorList>
    </citation>
    <scope>NUCLEOTIDE SEQUENCE [LARGE SCALE GENOMIC DNA]</scope>
    <source>
        <strain evidence="1 2">AVO110</strain>
    </source>
</reference>
<dbReference type="Proteomes" id="UP000744555">
    <property type="component" value="Unassembled WGS sequence"/>
</dbReference>
<evidence type="ECO:0000313" key="1">
    <source>
        <dbReference type="EMBL" id="MBC9250675.1"/>
    </source>
</evidence>